<dbReference type="PANTHER" id="PTHR33448">
    <property type="entry name" value="CHLOROPLAST PROTEIN HCF243-RELATED"/>
    <property type="match status" value="1"/>
</dbReference>
<feature type="compositionally biased region" description="Basic and acidic residues" evidence="1">
    <location>
        <begin position="182"/>
        <end position="194"/>
    </location>
</feature>
<feature type="region of interest" description="Disordered" evidence="1">
    <location>
        <begin position="29"/>
        <end position="64"/>
    </location>
</feature>
<protein>
    <submittedName>
        <fullName evidence="2">Uncharacterized protein</fullName>
    </submittedName>
</protein>
<dbReference type="PANTHER" id="PTHR33448:SF3">
    <property type="entry name" value="OS09G0370000 PROTEIN"/>
    <property type="match status" value="1"/>
</dbReference>
<dbReference type="Proteomes" id="UP001341840">
    <property type="component" value="Unassembled WGS sequence"/>
</dbReference>
<gene>
    <name evidence="2" type="ORF">PIB30_084824</name>
</gene>
<evidence type="ECO:0000313" key="2">
    <source>
        <dbReference type="EMBL" id="MED6163925.1"/>
    </source>
</evidence>
<evidence type="ECO:0000313" key="3">
    <source>
        <dbReference type="Proteomes" id="UP001341840"/>
    </source>
</evidence>
<sequence>MKGKETKSSPSADLLVCFPSRAHLTLMPKPICSPGRHSEPNSHNRNNNHNHRHHPLKKSSTARACGYGSPQLWARTKSMGTEIAEPTSPKVTCAGQIRVRPKNTGSRSWKSVMEEFVKIQNHNNEVEHKKRVTWTRALGFKKEALQFLVCIRGVRFSLCCFGTFRETKVNTEVEQEEEDENKVDKEESRYKEEDTAAIPPPNALLLMRCRSAPVRSCLENNEEQRREEEGKVVKEKSKEANQRKSLKSLMEENRKKENLLVISSSLIAKETCISRGVSWNK</sequence>
<dbReference type="EMBL" id="JASCZI010122218">
    <property type="protein sequence ID" value="MED6163925.1"/>
    <property type="molecule type" value="Genomic_DNA"/>
</dbReference>
<organism evidence="2 3">
    <name type="scientific">Stylosanthes scabra</name>
    <dbReference type="NCBI Taxonomy" id="79078"/>
    <lineage>
        <taxon>Eukaryota</taxon>
        <taxon>Viridiplantae</taxon>
        <taxon>Streptophyta</taxon>
        <taxon>Embryophyta</taxon>
        <taxon>Tracheophyta</taxon>
        <taxon>Spermatophyta</taxon>
        <taxon>Magnoliopsida</taxon>
        <taxon>eudicotyledons</taxon>
        <taxon>Gunneridae</taxon>
        <taxon>Pentapetalae</taxon>
        <taxon>rosids</taxon>
        <taxon>fabids</taxon>
        <taxon>Fabales</taxon>
        <taxon>Fabaceae</taxon>
        <taxon>Papilionoideae</taxon>
        <taxon>50 kb inversion clade</taxon>
        <taxon>dalbergioids sensu lato</taxon>
        <taxon>Dalbergieae</taxon>
        <taxon>Pterocarpus clade</taxon>
        <taxon>Stylosanthes</taxon>
    </lineage>
</organism>
<feature type="region of interest" description="Disordered" evidence="1">
    <location>
        <begin position="171"/>
        <end position="195"/>
    </location>
</feature>
<keyword evidence="3" id="KW-1185">Reference proteome</keyword>
<feature type="region of interest" description="Disordered" evidence="1">
    <location>
        <begin position="220"/>
        <end position="250"/>
    </location>
</feature>
<comment type="caution">
    <text evidence="2">The sequence shown here is derived from an EMBL/GenBank/DDBJ whole genome shotgun (WGS) entry which is preliminary data.</text>
</comment>
<accession>A0ABU6UUE8</accession>
<proteinExistence type="predicted"/>
<feature type="compositionally biased region" description="Basic residues" evidence="1">
    <location>
        <begin position="46"/>
        <end position="57"/>
    </location>
</feature>
<feature type="compositionally biased region" description="Basic and acidic residues" evidence="1">
    <location>
        <begin position="222"/>
        <end position="242"/>
    </location>
</feature>
<reference evidence="2 3" key="1">
    <citation type="journal article" date="2023" name="Plants (Basel)">
        <title>Bridging the Gap: Combining Genomics and Transcriptomics Approaches to Understand Stylosanthes scabra, an Orphan Legume from the Brazilian Caatinga.</title>
        <authorList>
            <person name="Ferreira-Neto J.R.C."/>
            <person name="da Silva M.D."/>
            <person name="Binneck E."/>
            <person name="de Melo N.F."/>
            <person name="da Silva R.H."/>
            <person name="de Melo A.L.T.M."/>
            <person name="Pandolfi V."/>
            <person name="Bustamante F.O."/>
            <person name="Brasileiro-Vidal A.C."/>
            <person name="Benko-Iseppon A.M."/>
        </authorList>
    </citation>
    <scope>NUCLEOTIDE SEQUENCE [LARGE SCALE GENOMIC DNA]</scope>
    <source>
        <tissue evidence="2">Leaves</tissue>
    </source>
</reference>
<name>A0ABU6UUE8_9FABA</name>
<evidence type="ECO:0000256" key="1">
    <source>
        <dbReference type="SAM" id="MobiDB-lite"/>
    </source>
</evidence>